<accession>A0A7J9BF69</accession>
<dbReference type="EMBL" id="JABEZY010000002">
    <property type="protein sequence ID" value="MBA0734384.1"/>
    <property type="molecule type" value="Genomic_DNA"/>
</dbReference>
<protein>
    <submittedName>
        <fullName evidence="1">Uncharacterized protein</fullName>
    </submittedName>
</protein>
<dbReference type="AlphaFoldDB" id="A0A7J9BF69"/>
<organism evidence="1 2">
    <name type="scientific">Gossypium gossypioides</name>
    <name type="common">Mexican cotton</name>
    <name type="synonym">Selera gossypioides</name>
    <dbReference type="NCBI Taxonomy" id="34282"/>
    <lineage>
        <taxon>Eukaryota</taxon>
        <taxon>Viridiplantae</taxon>
        <taxon>Streptophyta</taxon>
        <taxon>Embryophyta</taxon>
        <taxon>Tracheophyta</taxon>
        <taxon>Spermatophyta</taxon>
        <taxon>Magnoliopsida</taxon>
        <taxon>eudicotyledons</taxon>
        <taxon>Gunneridae</taxon>
        <taxon>Pentapetalae</taxon>
        <taxon>rosids</taxon>
        <taxon>malvids</taxon>
        <taxon>Malvales</taxon>
        <taxon>Malvaceae</taxon>
        <taxon>Malvoideae</taxon>
        <taxon>Gossypium</taxon>
    </lineage>
</organism>
<feature type="non-terminal residue" evidence="1">
    <location>
        <position position="97"/>
    </location>
</feature>
<evidence type="ECO:0000313" key="1">
    <source>
        <dbReference type="EMBL" id="MBA0734384.1"/>
    </source>
</evidence>
<proteinExistence type="predicted"/>
<name>A0A7J9BF69_GOSGO</name>
<comment type="caution">
    <text evidence="1">The sequence shown here is derived from an EMBL/GenBank/DDBJ whole genome shotgun (WGS) entry which is preliminary data.</text>
</comment>
<evidence type="ECO:0000313" key="2">
    <source>
        <dbReference type="Proteomes" id="UP000593579"/>
    </source>
</evidence>
<reference evidence="1 2" key="1">
    <citation type="journal article" date="2019" name="Genome Biol. Evol.">
        <title>Insights into the evolution of the New World diploid cottons (Gossypium, subgenus Houzingenia) based on genome sequencing.</title>
        <authorList>
            <person name="Grover C.E."/>
            <person name="Arick M.A. 2nd"/>
            <person name="Thrash A."/>
            <person name="Conover J.L."/>
            <person name="Sanders W.S."/>
            <person name="Peterson D.G."/>
            <person name="Frelichowski J.E."/>
            <person name="Scheffler J.A."/>
            <person name="Scheffler B.E."/>
            <person name="Wendel J.F."/>
        </authorList>
    </citation>
    <scope>NUCLEOTIDE SEQUENCE [LARGE SCALE GENOMIC DNA]</scope>
    <source>
        <strain evidence="1">5</strain>
        <tissue evidence="1">Leaf</tissue>
    </source>
</reference>
<sequence>MASLNLEGGEEEGVLLPIDLELQSSTHEYYSVGGFFYDECSLFFGDEKPNGKSVASPKGFFSEAVAKQLGNFVWIFMEYDTKLINRGLKNHLQIRVK</sequence>
<dbReference type="OrthoDB" id="10546623at2759"/>
<dbReference type="Proteomes" id="UP000593579">
    <property type="component" value="Unassembled WGS sequence"/>
</dbReference>
<gene>
    <name evidence="1" type="ORF">Gogos_018298</name>
</gene>
<keyword evidence="2" id="KW-1185">Reference proteome</keyword>